<evidence type="ECO:0000259" key="2">
    <source>
        <dbReference type="Pfam" id="PF07653"/>
    </source>
</evidence>
<protein>
    <submittedName>
        <fullName evidence="3">Nostrin</fullName>
    </submittedName>
</protein>
<evidence type="ECO:0000256" key="1">
    <source>
        <dbReference type="ARBA" id="ARBA00022443"/>
    </source>
</evidence>
<dbReference type="Gene3D" id="2.30.30.40">
    <property type="entry name" value="SH3 Domains"/>
    <property type="match status" value="1"/>
</dbReference>
<reference key="2">
    <citation type="submission" date="2011-10" db="EMBL/GenBank/DDBJ databases">
        <title>The genome and transcriptome sequence of Clonorchis sinensis provide insights into the carcinogenic liver fluke.</title>
        <authorList>
            <person name="Wang X."/>
            <person name="Huang Y."/>
            <person name="Chen W."/>
            <person name="Liu H."/>
            <person name="Guo L."/>
            <person name="Chen Y."/>
            <person name="Luo F."/>
            <person name="Zhou W."/>
            <person name="Sun J."/>
            <person name="Mao Q."/>
            <person name="Liang P."/>
            <person name="Zhou C."/>
            <person name="Tian Y."/>
            <person name="Men J."/>
            <person name="Lv X."/>
            <person name="Huang L."/>
            <person name="Zhou J."/>
            <person name="Hu Y."/>
            <person name="Li R."/>
            <person name="Zhang F."/>
            <person name="Lei H."/>
            <person name="Li X."/>
            <person name="Hu X."/>
            <person name="Liang C."/>
            <person name="Xu J."/>
            <person name="Wu Z."/>
            <person name="Yu X."/>
        </authorList>
    </citation>
    <scope>NUCLEOTIDE SEQUENCE</scope>
    <source>
        <strain>Henan</strain>
    </source>
</reference>
<feature type="domain" description="SH3" evidence="2">
    <location>
        <begin position="94"/>
        <end position="126"/>
    </location>
</feature>
<dbReference type="Pfam" id="PF07653">
    <property type="entry name" value="SH3_2"/>
    <property type="match status" value="1"/>
</dbReference>
<sequence>MRYRFRLFVVHHVEVGSEFLATLLIGRTPFMSYAELITYLQICADLLRGAAVYGYRHAHDTSVIEVPPSTSPCFRGLCVPHNVTGLFSYLDISGDIVSIYRKDNELWWFGELNGTKGRFPVSHVEEF</sequence>
<reference evidence="3" key="1">
    <citation type="journal article" date="2011" name="Genome Biol.">
        <title>The draft genome of the carcinogenic human liver fluke Clonorchis sinensis.</title>
        <authorList>
            <person name="Wang X."/>
            <person name="Chen W."/>
            <person name="Huang Y."/>
            <person name="Sun J."/>
            <person name="Men J."/>
            <person name="Liu H."/>
            <person name="Luo F."/>
            <person name="Guo L."/>
            <person name="Lv X."/>
            <person name="Deng C."/>
            <person name="Zhou C."/>
            <person name="Fan Y."/>
            <person name="Li X."/>
            <person name="Huang L."/>
            <person name="Hu Y."/>
            <person name="Liang C."/>
            <person name="Hu X."/>
            <person name="Xu J."/>
            <person name="Yu X."/>
        </authorList>
    </citation>
    <scope>NUCLEOTIDE SEQUENCE [LARGE SCALE GENOMIC DNA]</scope>
    <source>
        <strain evidence="3">Henan</strain>
    </source>
</reference>
<dbReference type="InterPro" id="IPR001452">
    <property type="entry name" value="SH3_domain"/>
</dbReference>
<keyword evidence="1" id="KW-0728">SH3 domain</keyword>
<gene>
    <name evidence="3" type="ORF">CLF_111340</name>
</gene>
<name>G7YUN8_CLOSI</name>
<accession>G7YUN8</accession>
<dbReference type="Proteomes" id="UP000008909">
    <property type="component" value="Unassembled WGS sequence"/>
</dbReference>
<dbReference type="InterPro" id="IPR036028">
    <property type="entry name" value="SH3-like_dom_sf"/>
</dbReference>
<proteinExistence type="predicted"/>
<evidence type="ECO:0000313" key="4">
    <source>
        <dbReference type="Proteomes" id="UP000008909"/>
    </source>
</evidence>
<evidence type="ECO:0000313" key="3">
    <source>
        <dbReference type="EMBL" id="GAA56668.1"/>
    </source>
</evidence>
<organism evidence="3 4">
    <name type="scientific">Clonorchis sinensis</name>
    <name type="common">Chinese liver fluke</name>
    <dbReference type="NCBI Taxonomy" id="79923"/>
    <lineage>
        <taxon>Eukaryota</taxon>
        <taxon>Metazoa</taxon>
        <taxon>Spiralia</taxon>
        <taxon>Lophotrochozoa</taxon>
        <taxon>Platyhelminthes</taxon>
        <taxon>Trematoda</taxon>
        <taxon>Digenea</taxon>
        <taxon>Opisthorchiida</taxon>
        <taxon>Opisthorchiata</taxon>
        <taxon>Opisthorchiidae</taxon>
        <taxon>Clonorchis</taxon>
    </lineage>
</organism>
<dbReference type="AlphaFoldDB" id="G7YUN8"/>
<keyword evidence="4" id="KW-1185">Reference proteome</keyword>
<dbReference type="EMBL" id="DF144332">
    <property type="protein sequence ID" value="GAA56668.1"/>
    <property type="molecule type" value="Genomic_DNA"/>
</dbReference>
<dbReference type="SUPFAM" id="SSF50044">
    <property type="entry name" value="SH3-domain"/>
    <property type="match status" value="1"/>
</dbReference>